<keyword evidence="1" id="KW-0472">Membrane</keyword>
<feature type="transmembrane region" description="Helical" evidence="1">
    <location>
        <begin position="17"/>
        <end position="38"/>
    </location>
</feature>
<organism evidence="2 3">
    <name type="scientific">Candidatus Curtissbacteria bacterium GW2011_GWA2_41_24</name>
    <dbReference type="NCBI Taxonomy" id="1618411"/>
    <lineage>
        <taxon>Bacteria</taxon>
        <taxon>Candidatus Curtissiibacteriota</taxon>
    </lineage>
</organism>
<comment type="caution">
    <text evidence="2">The sequence shown here is derived from an EMBL/GenBank/DDBJ whole genome shotgun (WGS) entry which is preliminary data.</text>
</comment>
<evidence type="ECO:0000256" key="1">
    <source>
        <dbReference type="SAM" id="Phobius"/>
    </source>
</evidence>
<name>A0A0G0VU47_9BACT</name>
<dbReference type="AlphaFoldDB" id="A0A0G0VU47"/>
<dbReference type="InterPro" id="IPR043716">
    <property type="entry name" value="DUF5657"/>
</dbReference>
<gene>
    <name evidence="2" type="ORF">UU56_C0022G0003</name>
</gene>
<evidence type="ECO:0000313" key="3">
    <source>
        <dbReference type="Proteomes" id="UP000034493"/>
    </source>
</evidence>
<proteinExistence type="predicted"/>
<feature type="transmembrane region" description="Helical" evidence="1">
    <location>
        <begin position="50"/>
        <end position="75"/>
    </location>
</feature>
<dbReference type="EMBL" id="LCBC01000022">
    <property type="protein sequence ID" value="KKS03202.1"/>
    <property type="molecule type" value="Genomic_DNA"/>
</dbReference>
<keyword evidence="1" id="KW-0812">Transmembrane</keyword>
<sequence length="78" mass="8828">MPVEEITNLTGKFNTAFGVKAFLILFLVFYCIFAVMLFRQIQLMSRTLPTVVFPLLKFLAIIHIGVSLAILFMVLGVF</sequence>
<evidence type="ECO:0000313" key="2">
    <source>
        <dbReference type="EMBL" id="KKS03202.1"/>
    </source>
</evidence>
<dbReference type="Pfam" id="PF18901">
    <property type="entry name" value="DUF5657"/>
    <property type="match status" value="1"/>
</dbReference>
<reference evidence="2 3" key="1">
    <citation type="journal article" date="2015" name="Nature">
        <title>rRNA introns, odd ribosomes, and small enigmatic genomes across a large radiation of phyla.</title>
        <authorList>
            <person name="Brown C.T."/>
            <person name="Hug L.A."/>
            <person name="Thomas B.C."/>
            <person name="Sharon I."/>
            <person name="Castelle C.J."/>
            <person name="Singh A."/>
            <person name="Wilkins M.J."/>
            <person name="Williams K.H."/>
            <person name="Banfield J.F."/>
        </authorList>
    </citation>
    <scope>NUCLEOTIDE SEQUENCE [LARGE SCALE GENOMIC DNA]</scope>
</reference>
<keyword evidence="1" id="KW-1133">Transmembrane helix</keyword>
<protein>
    <submittedName>
        <fullName evidence="2">Uncharacterized protein</fullName>
    </submittedName>
</protein>
<accession>A0A0G0VU47</accession>
<dbReference type="Proteomes" id="UP000034493">
    <property type="component" value="Unassembled WGS sequence"/>
</dbReference>